<protein>
    <recommendedName>
        <fullName evidence="3">RHS repeat protein</fullName>
    </recommendedName>
</protein>
<feature type="region of interest" description="Disordered" evidence="1">
    <location>
        <begin position="355"/>
        <end position="374"/>
    </location>
</feature>
<sequence length="435" mass="46904">YSALDFDVNAPQGKLTRFTNLDGRSTTLFYKKGQLARLEQTGGKVIDFAYDQAGRLAQLRTPAGADLDAHNGIDSSRRYAISYFVDGRVKSITTPAPLPGEPRLSHHYRYGNGTTTVTEQFAGRSQALSTVTFDARWRTLSETDLLSDYSRSYQWAAEGDRITSVIDSDDLQQTVQFDAYGRITDRYGPALLSQFDSQGLPTDSSVPASHTTYDEGLQPLVVRAWNQPGFAGVPAAIGTSNISMDPSALDGFSAASDDGWSAIVSTVITATDSGDLTIEARFNNHPDNQTTLIASGNVDVINPYTLTVKNVSPGDIIPITVLIDSADSQTTGTLRLRVKPEGSSQWTDLSDSMLSAGLGRTTSQSGNEQLSSQSAPQTLLSTMAYENPIKGTPLSTTLDPNGLALTSQLQYGNEPYGRVTGQTLPSGMSSRFTYW</sequence>
<name>A0A0F9A3Q5_9ZZZZ</name>
<feature type="compositionally biased region" description="Polar residues" evidence="1">
    <location>
        <begin position="360"/>
        <end position="374"/>
    </location>
</feature>
<evidence type="ECO:0000313" key="2">
    <source>
        <dbReference type="EMBL" id="KKK92780.1"/>
    </source>
</evidence>
<gene>
    <name evidence="2" type="ORF">LCGC14_2699510</name>
</gene>
<evidence type="ECO:0008006" key="3">
    <source>
        <dbReference type="Google" id="ProtNLM"/>
    </source>
</evidence>
<dbReference type="EMBL" id="LAZR01048062">
    <property type="protein sequence ID" value="KKK92780.1"/>
    <property type="molecule type" value="Genomic_DNA"/>
</dbReference>
<reference evidence="2" key="1">
    <citation type="journal article" date="2015" name="Nature">
        <title>Complex archaea that bridge the gap between prokaryotes and eukaryotes.</title>
        <authorList>
            <person name="Spang A."/>
            <person name="Saw J.H."/>
            <person name="Jorgensen S.L."/>
            <person name="Zaremba-Niedzwiedzka K."/>
            <person name="Martijn J."/>
            <person name="Lind A.E."/>
            <person name="van Eijk R."/>
            <person name="Schleper C."/>
            <person name="Guy L."/>
            <person name="Ettema T.J."/>
        </authorList>
    </citation>
    <scope>NUCLEOTIDE SEQUENCE</scope>
</reference>
<feature type="non-terminal residue" evidence="2">
    <location>
        <position position="1"/>
    </location>
</feature>
<comment type="caution">
    <text evidence="2">The sequence shown here is derived from an EMBL/GenBank/DDBJ whole genome shotgun (WGS) entry which is preliminary data.</text>
</comment>
<organism evidence="2">
    <name type="scientific">marine sediment metagenome</name>
    <dbReference type="NCBI Taxonomy" id="412755"/>
    <lineage>
        <taxon>unclassified sequences</taxon>
        <taxon>metagenomes</taxon>
        <taxon>ecological metagenomes</taxon>
    </lineage>
</organism>
<feature type="non-terminal residue" evidence="2">
    <location>
        <position position="435"/>
    </location>
</feature>
<dbReference type="InterPro" id="IPR031325">
    <property type="entry name" value="RHS_repeat"/>
</dbReference>
<proteinExistence type="predicted"/>
<accession>A0A0F9A3Q5</accession>
<dbReference type="Pfam" id="PF05593">
    <property type="entry name" value="RHS_repeat"/>
    <property type="match status" value="1"/>
</dbReference>
<dbReference type="AlphaFoldDB" id="A0A0F9A3Q5"/>
<evidence type="ECO:0000256" key="1">
    <source>
        <dbReference type="SAM" id="MobiDB-lite"/>
    </source>
</evidence>